<gene>
    <name evidence="5" type="ORF">BDV29DRAFT_163496</name>
</gene>
<dbReference type="InterPro" id="IPR036812">
    <property type="entry name" value="NAD(P)_OxRdtase_dom_sf"/>
</dbReference>
<dbReference type="PANTHER" id="PTHR43364">
    <property type="entry name" value="NADH-SPECIFIC METHYLGLYOXAL REDUCTASE-RELATED"/>
    <property type="match status" value="1"/>
</dbReference>
<evidence type="ECO:0000313" key="6">
    <source>
        <dbReference type="Proteomes" id="UP000326565"/>
    </source>
</evidence>
<dbReference type="EMBL" id="ML732507">
    <property type="protein sequence ID" value="KAB8067317.1"/>
    <property type="molecule type" value="Genomic_DNA"/>
</dbReference>
<dbReference type="AlphaFoldDB" id="A0A5N5WIC1"/>
<keyword evidence="6" id="KW-1185">Reference proteome</keyword>
<evidence type="ECO:0000256" key="1">
    <source>
        <dbReference type="ARBA" id="ARBA00022857"/>
    </source>
</evidence>
<accession>A0A5N5WIC1</accession>
<proteinExistence type="inferred from homology"/>
<organism evidence="5 6">
    <name type="scientific">Aspergillus leporis</name>
    <dbReference type="NCBI Taxonomy" id="41062"/>
    <lineage>
        <taxon>Eukaryota</taxon>
        <taxon>Fungi</taxon>
        <taxon>Dikarya</taxon>
        <taxon>Ascomycota</taxon>
        <taxon>Pezizomycotina</taxon>
        <taxon>Eurotiomycetes</taxon>
        <taxon>Eurotiomycetidae</taxon>
        <taxon>Eurotiales</taxon>
        <taxon>Aspergillaceae</taxon>
        <taxon>Aspergillus</taxon>
        <taxon>Aspergillus subgen. Circumdati</taxon>
    </lineage>
</organism>
<reference evidence="5 6" key="1">
    <citation type="submission" date="2019-04" db="EMBL/GenBank/DDBJ databases">
        <title>Friends and foes A comparative genomics study of 23 Aspergillus species from section Flavi.</title>
        <authorList>
            <consortium name="DOE Joint Genome Institute"/>
            <person name="Kjaerbolling I."/>
            <person name="Vesth T."/>
            <person name="Frisvad J.C."/>
            <person name="Nybo J.L."/>
            <person name="Theobald S."/>
            <person name="Kildgaard S."/>
            <person name="Isbrandt T."/>
            <person name="Kuo A."/>
            <person name="Sato A."/>
            <person name="Lyhne E.K."/>
            <person name="Kogle M.E."/>
            <person name="Wiebenga A."/>
            <person name="Kun R.S."/>
            <person name="Lubbers R.J."/>
            <person name="Makela M.R."/>
            <person name="Barry K."/>
            <person name="Chovatia M."/>
            <person name="Clum A."/>
            <person name="Daum C."/>
            <person name="Haridas S."/>
            <person name="He G."/>
            <person name="LaButti K."/>
            <person name="Lipzen A."/>
            <person name="Mondo S."/>
            <person name="Riley R."/>
            <person name="Salamov A."/>
            <person name="Simmons B.A."/>
            <person name="Magnuson J.K."/>
            <person name="Henrissat B."/>
            <person name="Mortensen U.H."/>
            <person name="Larsen T.O."/>
            <person name="Devries R.P."/>
            <person name="Grigoriev I.V."/>
            <person name="Machida M."/>
            <person name="Baker S.E."/>
            <person name="Andersen M.R."/>
        </authorList>
    </citation>
    <scope>NUCLEOTIDE SEQUENCE [LARGE SCALE GENOMIC DNA]</scope>
    <source>
        <strain evidence="5 6">CBS 151.66</strain>
    </source>
</reference>
<keyword evidence="2" id="KW-0560">Oxidoreductase</keyword>
<name>A0A5N5WIC1_9EURO</name>
<dbReference type="SUPFAM" id="SSF51430">
    <property type="entry name" value="NAD(P)-linked oxidoreductase"/>
    <property type="match status" value="1"/>
</dbReference>
<feature type="domain" description="NADP-dependent oxidoreductase" evidence="4">
    <location>
        <begin position="30"/>
        <end position="94"/>
    </location>
</feature>
<dbReference type="GO" id="GO:0016491">
    <property type="term" value="F:oxidoreductase activity"/>
    <property type="evidence" value="ECO:0007669"/>
    <property type="project" value="UniProtKB-KW"/>
</dbReference>
<protein>
    <submittedName>
        <fullName evidence="5">NADP-dependent oxidoreductase domain-containing protein</fullName>
    </submittedName>
</protein>
<dbReference type="Gene3D" id="3.20.20.100">
    <property type="entry name" value="NADP-dependent oxidoreductase domain"/>
    <property type="match status" value="1"/>
</dbReference>
<sequence>MGFYDIAPKPKRVLGYHRVLAPSAGVKVSPLCLGTMNFGTNWESFMGECKKEDAFTIMDTFYDLGGNFIDTANCYQDEQSEEWIGEWMKGHGNRDLGWCPLQVPCPPALLLMRL</sequence>
<evidence type="ECO:0000256" key="2">
    <source>
        <dbReference type="ARBA" id="ARBA00023002"/>
    </source>
</evidence>
<dbReference type="InterPro" id="IPR023210">
    <property type="entry name" value="NADP_OxRdtase_dom"/>
</dbReference>
<keyword evidence="1" id="KW-0521">NADP</keyword>
<evidence type="ECO:0000259" key="4">
    <source>
        <dbReference type="Pfam" id="PF00248"/>
    </source>
</evidence>
<dbReference type="Pfam" id="PF00248">
    <property type="entry name" value="Aldo_ket_red"/>
    <property type="match status" value="1"/>
</dbReference>
<dbReference type="Proteomes" id="UP000326565">
    <property type="component" value="Unassembled WGS sequence"/>
</dbReference>
<evidence type="ECO:0000256" key="3">
    <source>
        <dbReference type="ARBA" id="ARBA00038157"/>
    </source>
</evidence>
<dbReference type="InterPro" id="IPR050523">
    <property type="entry name" value="AKR_Detox_Biosynth"/>
</dbReference>
<dbReference type="PANTHER" id="PTHR43364:SF7">
    <property type="entry name" value="NADP-DEPENDENT OXIDOREDUCTASE DOMAIN-CONTAINING PROTEIN-RELATED"/>
    <property type="match status" value="1"/>
</dbReference>
<dbReference type="OrthoDB" id="48988at2759"/>
<evidence type="ECO:0000313" key="5">
    <source>
        <dbReference type="EMBL" id="KAB8067317.1"/>
    </source>
</evidence>
<comment type="similarity">
    <text evidence="3">Belongs to the aldo/keto reductase family. Aldo/keto reductase 2 subfamily.</text>
</comment>